<proteinExistence type="predicted"/>
<evidence type="ECO:0008006" key="3">
    <source>
        <dbReference type="Google" id="ProtNLM"/>
    </source>
</evidence>
<dbReference type="EMBL" id="FNTY01000001">
    <property type="protein sequence ID" value="SED44319.1"/>
    <property type="molecule type" value="Genomic_DNA"/>
</dbReference>
<dbReference type="AlphaFoldDB" id="A0A1H5APJ6"/>
<dbReference type="Proteomes" id="UP000198985">
    <property type="component" value="Unassembled WGS sequence"/>
</dbReference>
<evidence type="ECO:0000313" key="2">
    <source>
        <dbReference type="Proteomes" id="UP000198985"/>
    </source>
</evidence>
<reference evidence="1 2" key="1">
    <citation type="submission" date="2016-10" db="EMBL/GenBank/DDBJ databases">
        <authorList>
            <person name="de Groot N.N."/>
        </authorList>
    </citation>
    <scope>NUCLEOTIDE SEQUENCE [LARGE SCALE GENOMIC DNA]</scope>
    <source>
        <strain evidence="1 2">BS3662</strain>
    </source>
</reference>
<protein>
    <recommendedName>
        <fullName evidence="3">DUF3077 domain-containing protein</fullName>
    </recommendedName>
</protein>
<dbReference type="InterPro" id="IPR021427">
    <property type="entry name" value="DUF3077"/>
</dbReference>
<dbReference type="Pfam" id="PF11275">
    <property type="entry name" value="DUF3077"/>
    <property type="match status" value="1"/>
</dbReference>
<dbReference type="RefSeq" id="WP_084318209.1">
    <property type="nucleotide sequence ID" value="NZ_FNTY01000001.1"/>
</dbReference>
<sequence>MNSQNTELGVTPLLTNSSEFHFVGERPFFTVLAGIPVADALREASCFLAAGEAILTKALDGGLSVDEVFGIKLLMATAKALVDSSTAPIQFGNRQGGAK</sequence>
<accession>A0A1H5APJ6</accession>
<gene>
    <name evidence="1" type="ORF">SAMN04490194_0397</name>
</gene>
<evidence type="ECO:0000313" key="1">
    <source>
        <dbReference type="EMBL" id="SED44319.1"/>
    </source>
</evidence>
<organism evidence="1 2">
    <name type="scientific">Pseudomonas migulae</name>
    <dbReference type="NCBI Taxonomy" id="78543"/>
    <lineage>
        <taxon>Bacteria</taxon>
        <taxon>Pseudomonadati</taxon>
        <taxon>Pseudomonadota</taxon>
        <taxon>Gammaproteobacteria</taxon>
        <taxon>Pseudomonadales</taxon>
        <taxon>Pseudomonadaceae</taxon>
        <taxon>Pseudomonas</taxon>
    </lineage>
</organism>
<name>A0A1H5APJ6_9PSED</name>